<feature type="domain" description="Ribosome maturation factor RimM PRC barrel" evidence="7">
    <location>
        <begin position="104"/>
        <end position="171"/>
    </location>
</feature>
<evidence type="ECO:0000313" key="8">
    <source>
        <dbReference type="EMBL" id="HIZ35132.1"/>
    </source>
</evidence>
<dbReference type="InterPro" id="IPR056792">
    <property type="entry name" value="PRC_RimM"/>
</dbReference>
<comment type="subcellular location">
    <subcellularLocation>
        <location evidence="5">Cytoplasm</location>
    </subcellularLocation>
</comment>
<evidence type="ECO:0000259" key="6">
    <source>
        <dbReference type="Pfam" id="PF01782"/>
    </source>
</evidence>
<dbReference type="NCBIfam" id="TIGR02273">
    <property type="entry name" value="16S_RimM"/>
    <property type="match status" value="1"/>
</dbReference>
<dbReference type="SUPFAM" id="SSF50346">
    <property type="entry name" value="PRC-barrel domain"/>
    <property type="match status" value="1"/>
</dbReference>
<gene>
    <name evidence="5 8" type="primary">rimM</name>
    <name evidence="8" type="ORF">H9815_05100</name>
</gene>
<keyword evidence="4 5" id="KW-0143">Chaperone</keyword>
<comment type="subunit">
    <text evidence="5">Binds ribosomal protein uS19.</text>
</comment>
<reference evidence="8" key="1">
    <citation type="journal article" date="2021" name="PeerJ">
        <title>Extensive microbial diversity within the chicken gut microbiome revealed by metagenomics and culture.</title>
        <authorList>
            <person name="Gilroy R."/>
            <person name="Ravi A."/>
            <person name="Getino M."/>
            <person name="Pursley I."/>
            <person name="Horton D.L."/>
            <person name="Alikhan N.F."/>
            <person name="Baker D."/>
            <person name="Gharbi K."/>
            <person name="Hall N."/>
            <person name="Watson M."/>
            <person name="Adriaenssens E.M."/>
            <person name="Foster-Nyarko E."/>
            <person name="Jarju S."/>
            <person name="Secka A."/>
            <person name="Antonio M."/>
            <person name="Oren A."/>
            <person name="Chaudhuri R.R."/>
            <person name="La Ragione R."/>
            <person name="Hildebrand F."/>
            <person name="Pallen M.J."/>
        </authorList>
    </citation>
    <scope>NUCLEOTIDE SEQUENCE</scope>
    <source>
        <strain evidence="8">ChiGjej4B4-7305</strain>
    </source>
</reference>
<dbReference type="InterPro" id="IPR011961">
    <property type="entry name" value="RimM"/>
</dbReference>
<dbReference type="InterPro" id="IPR036976">
    <property type="entry name" value="RimM_N_sf"/>
</dbReference>
<accession>A0A9D2ED67</accession>
<dbReference type="GO" id="GO:0005840">
    <property type="term" value="C:ribosome"/>
    <property type="evidence" value="ECO:0007669"/>
    <property type="project" value="InterPro"/>
</dbReference>
<evidence type="ECO:0000259" key="7">
    <source>
        <dbReference type="Pfam" id="PF24986"/>
    </source>
</evidence>
<dbReference type="SUPFAM" id="SSF50447">
    <property type="entry name" value="Translation proteins"/>
    <property type="match status" value="1"/>
</dbReference>
<dbReference type="GO" id="GO:0042274">
    <property type="term" value="P:ribosomal small subunit biogenesis"/>
    <property type="evidence" value="ECO:0007669"/>
    <property type="project" value="UniProtKB-UniRule"/>
</dbReference>
<dbReference type="Pfam" id="PF24986">
    <property type="entry name" value="PRC_RimM"/>
    <property type="match status" value="1"/>
</dbReference>
<dbReference type="Gene3D" id="2.40.30.60">
    <property type="entry name" value="RimM"/>
    <property type="match status" value="1"/>
</dbReference>
<proteinExistence type="inferred from homology"/>
<dbReference type="HAMAP" id="MF_00014">
    <property type="entry name" value="Ribosome_mat_RimM"/>
    <property type="match status" value="1"/>
</dbReference>
<evidence type="ECO:0000256" key="2">
    <source>
        <dbReference type="ARBA" id="ARBA00022517"/>
    </source>
</evidence>
<organism evidence="8 9">
    <name type="scientific">Candidatus Ruania gallistercoris</name>
    <dbReference type="NCBI Taxonomy" id="2838746"/>
    <lineage>
        <taxon>Bacteria</taxon>
        <taxon>Bacillati</taxon>
        <taxon>Actinomycetota</taxon>
        <taxon>Actinomycetes</taxon>
        <taxon>Micrococcales</taxon>
        <taxon>Ruaniaceae</taxon>
        <taxon>Ruania</taxon>
    </lineage>
</organism>
<dbReference type="AlphaFoldDB" id="A0A9D2ED67"/>
<dbReference type="Gene3D" id="2.30.30.240">
    <property type="entry name" value="PRC-barrel domain"/>
    <property type="match status" value="1"/>
</dbReference>
<feature type="domain" description="RimM N-terminal" evidence="6">
    <location>
        <begin position="14"/>
        <end position="93"/>
    </location>
</feature>
<dbReference type="PANTHER" id="PTHR33692">
    <property type="entry name" value="RIBOSOME MATURATION FACTOR RIMM"/>
    <property type="match status" value="1"/>
</dbReference>
<dbReference type="PANTHER" id="PTHR33692:SF1">
    <property type="entry name" value="RIBOSOME MATURATION FACTOR RIMM"/>
    <property type="match status" value="1"/>
</dbReference>
<dbReference type="GO" id="GO:0006364">
    <property type="term" value="P:rRNA processing"/>
    <property type="evidence" value="ECO:0007669"/>
    <property type="project" value="UniProtKB-UniRule"/>
</dbReference>
<name>A0A9D2ED67_9MICO</name>
<comment type="domain">
    <text evidence="5">The PRC barrel domain binds ribosomal protein uS19.</text>
</comment>
<evidence type="ECO:0000256" key="4">
    <source>
        <dbReference type="ARBA" id="ARBA00023186"/>
    </source>
</evidence>
<keyword evidence="2 5" id="KW-0690">Ribosome biogenesis</keyword>
<dbReference type="InterPro" id="IPR011033">
    <property type="entry name" value="PRC_barrel-like_sf"/>
</dbReference>
<dbReference type="InterPro" id="IPR009000">
    <property type="entry name" value="Transl_B-barrel_sf"/>
</dbReference>
<dbReference type="GO" id="GO:0005737">
    <property type="term" value="C:cytoplasm"/>
    <property type="evidence" value="ECO:0007669"/>
    <property type="project" value="UniProtKB-SubCell"/>
</dbReference>
<reference evidence="8" key="2">
    <citation type="submission" date="2021-04" db="EMBL/GenBank/DDBJ databases">
        <authorList>
            <person name="Gilroy R."/>
        </authorList>
    </citation>
    <scope>NUCLEOTIDE SEQUENCE</scope>
    <source>
        <strain evidence="8">ChiGjej4B4-7305</strain>
    </source>
</reference>
<protein>
    <recommendedName>
        <fullName evidence="5">Ribosome maturation factor RimM</fullName>
    </recommendedName>
</protein>
<dbReference type="Pfam" id="PF01782">
    <property type="entry name" value="RimM"/>
    <property type="match status" value="1"/>
</dbReference>
<evidence type="ECO:0000256" key="1">
    <source>
        <dbReference type="ARBA" id="ARBA00022490"/>
    </source>
</evidence>
<dbReference type="InterPro" id="IPR002676">
    <property type="entry name" value="RimM_N"/>
</dbReference>
<keyword evidence="1 5" id="KW-0963">Cytoplasm</keyword>
<dbReference type="GO" id="GO:0043022">
    <property type="term" value="F:ribosome binding"/>
    <property type="evidence" value="ECO:0007669"/>
    <property type="project" value="InterPro"/>
</dbReference>
<keyword evidence="3 5" id="KW-0698">rRNA processing</keyword>
<dbReference type="Proteomes" id="UP000824037">
    <property type="component" value="Unassembled WGS sequence"/>
</dbReference>
<evidence type="ECO:0000256" key="5">
    <source>
        <dbReference type="HAMAP-Rule" id="MF_00014"/>
    </source>
</evidence>
<dbReference type="EMBL" id="DXBY01000080">
    <property type="protein sequence ID" value="HIZ35132.1"/>
    <property type="molecule type" value="Genomic_DNA"/>
</dbReference>
<comment type="caution">
    <text evidence="8">The sequence shown here is derived from an EMBL/GenBank/DDBJ whole genome shotgun (WGS) entry which is preliminary data.</text>
</comment>
<sequence>MRRSSEDEQLYLRVATIGAPRGLAGQLRLRLHTDDPSSRLAVGTVLTTEPAGAGVLQVASLRRIQQHWYATFAGVADRTAAEALRGVVLLAPPESGEPEAWYPHELAGLRAERADGVLLGTIYGVEHLPAQDALVLREVDGARTLVPFVTEIVPVVDIPGGRVVLAPPPGLLAQDPDGGEDGS</sequence>
<comment type="similarity">
    <text evidence="5">Belongs to the RimM family.</text>
</comment>
<evidence type="ECO:0000313" key="9">
    <source>
        <dbReference type="Proteomes" id="UP000824037"/>
    </source>
</evidence>
<comment type="function">
    <text evidence="5">An accessory protein needed during the final step in the assembly of 30S ribosomal subunit, possibly for assembly of the head region. Essential for efficient processing of 16S rRNA. May be needed both before and after RbfA during the maturation of 16S rRNA. It has affinity for free ribosomal 30S subunits but not for 70S ribosomes.</text>
</comment>
<evidence type="ECO:0000256" key="3">
    <source>
        <dbReference type="ARBA" id="ARBA00022552"/>
    </source>
</evidence>